<keyword evidence="12" id="KW-1185">Reference proteome</keyword>
<sequence length="205" mass="22061">MSNKITLNNISKVVWKNLIVILVITIIGGLAGGFYAEHKKHTSYVADRSLMISHGYNDSTANEQVQADLSLTKTYKGMLDSIDVANAARKTLPKKLQKKYSASEIQSMIRIKTVDQSLVLDVSVRADRAKDATKIVNAVVDAAQTELPKMSPSVGTVSTFAKAKTSDATSQTSPSAKKYALLGAAVGLLVGMVLAFSITTWKNLI</sequence>
<protein>
    <recommendedName>
        <fullName evidence="3">Capsular polysaccharide biosynthesis protein CpsC</fullName>
    </recommendedName>
</protein>
<feature type="transmembrane region" description="Helical" evidence="9">
    <location>
        <begin position="179"/>
        <end position="201"/>
    </location>
</feature>
<evidence type="ECO:0000313" key="12">
    <source>
        <dbReference type="Proteomes" id="UP000051739"/>
    </source>
</evidence>
<accession>A0A0R1VDC1</accession>
<comment type="function">
    <text evidence="8">Required for CpsD phosphorylation. Involved in the regulation of capsular polysaccharide biosynthesis. May be part of a complex that directs the coordinated polymerization and export to the cell surface of the capsular polysaccharide.</text>
</comment>
<feature type="transmembrane region" description="Helical" evidence="9">
    <location>
        <begin position="18"/>
        <end position="36"/>
    </location>
</feature>
<proteinExistence type="inferred from homology"/>
<dbReference type="PANTHER" id="PTHR32309">
    <property type="entry name" value="TYROSINE-PROTEIN KINASE"/>
    <property type="match status" value="1"/>
</dbReference>
<dbReference type="Proteomes" id="UP000051739">
    <property type="component" value="Unassembled WGS sequence"/>
</dbReference>
<organism evidence="11 12">
    <name type="scientific">Limosilactobacillus gastricus DSM 16045</name>
    <dbReference type="NCBI Taxonomy" id="1423749"/>
    <lineage>
        <taxon>Bacteria</taxon>
        <taxon>Bacillati</taxon>
        <taxon>Bacillota</taxon>
        <taxon>Bacilli</taxon>
        <taxon>Lactobacillales</taxon>
        <taxon>Lactobacillaceae</taxon>
        <taxon>Limosilactobacillus</taxon>
    </lineage>
</organism>
<reference evidence="11 12" key="1">
    <citation type="journal article" date="2015" name="Genome Announc.">
        <title>Expanding the biotechnology potential of lactobacilli through comparative genomics of 213 strains and associated genera.</title>
        <authorList>
            <person name="Sun Z."/>
            <person name="Harris H.M."/>
            <person name="McCann A."/>
            <person name="Guo C."/>
            <person name="Argimon S."/>
            <person name="Zhang W."/>
            <person name="Yang X."/>
            <person name="Jeffery I.B."/>
            <person name="Cooney J.C."/>
            <person name="Kagawa T.F."/>
            <person name="Liu W."/>
            <person name="Song Y."/>
            <person name="Salvetti E."/>
            <person name="Wrobel A."/>
            <person name="Rasinkangas P."/>
            <person name="Parkhill J."/>
            <person name="Rea M.C."/>
            <person name="O'Sullivan O."/>
            <person name="Ritari J."/>
            <person name="Douillard F.P."/>
            <person name="Paul Ross R."/>
            <person name="Yang R."/>
            <person name="Briner A.E."/>
            <person name="Felis G.E."/>
            <person name="de Vos W.M."/>
            <person name="Barrangou R."/>
            <person name="Klaenhammer T.R."/>
            <person name="Caufield P.W."/>
            <person name="Cui Y."/>
            <person name="Zhang H."/>
            <person name="O'Toole P.W."/>
        </authorList>
    </citation>
    <scope>NUCLEOTIDE SEQUENCE [LARGE SCALE GENOMIC DNA]</scope>
    <source>
        <strain evidence="11 12">DSM 16045</strain>
    </source>
</reference>
<feature type="domain" description="Polysaccharide chain length determinant N-terminal" evidence="10">
    <location>
        <begin position="3"/>
        <end position="90"/>
    </location>
</feature>
<dbReference type="AlphaFoldDB" id="A0A0R1VDC1"/>
<evidence type="ECO:0000256" key="9">
    <source>
        <dbReference type="SAM" id="Phobius"/>
    </source>
</evidence>
<dbReference type="Pfam" id="PF02706">
    <property type="entry name" value="Wzz"/>
    <property type="match status" value="1"/>
</dbReference>
<evidence type="ECO:0000256" key="5">
    <source>
        <dbReference type="ARBA" id="ARBA00022692"/>
    </source>
</evidence>
<evidence type="ECO:0000256" key="7">
    <source>
        <dbReference type="ARBA" id="ARBA00023136"/>
    </source>
</evidence>
<evidence type="ECO:0000256" key="2">
    <source>
        <dbReference type="ARBA" id="ARBA00006683"/>
    </source>
</evidence>
<evidence type="ECO:0000256" key="3">
    <source>
        <dbReference type="ARBA" id="ARBA00020739"/>
    </source>
</evidence>
<dbReference type="GO" id="GO:0005886">
    <property type="term" value="C:plasma membrane"/>
    <property type="evidence" value="ECO:0007669"/>
    <property type="project" value="UniProtKB-SubCell"/>
</dbReference>
<keyword evidence="7 9" id="KW-0472">Membrane</keyword>
<dbReference type="PATRIC" id="fig|1423749.3.peg.1352"/>
<dbReference type="EMBL" id="AZFN01000004">
    <property type="protein sequence ID" value="KRM03237.1"/>
    <property type="molecule type" value="Genomic_DNA"/>
</dbReference>
<evidence type="ECO:0000256" key="1">
    <source>
        <dbReference type="ARBA" id="ARBA00004651"/>
    </source>
</evidence>
<evidence type="ECO:0000256" key="4">
    <source>
        <dbReference type="ARBA" id="ARBA00022475"/>
    </source>
</evidence>
<gene>
    <name evidence="11" type="ORF">FC60_GL001321</name>
</gene>
<comment type="subcellular location">
    <subcellularLocation>
        <location evidence="1">Cell membrane</location>
        <topology evidence="1">Multi-pass membrane protein</topology>
    </subcellularLocation>
</comment>
<evidence type="ECO:0000256" key="8">
    <source>
        <dbReference type="ARBA" id="ARBA00045736"/>
    </source>
</evidence>
<evidence type="ECO:0000256" key="6">
    <source>
        <dbReference type="ARBA" id="ARBA00022989"/>
    </source>
</evidence>
<dbReference type="InterPro" id="IPR003856">
    <property type="entry name" value="LPS_length_determ_N"/>
</dbReference>
<evidence type="ECO:0000259" key="10">
    <source>
        <dbReference type="Pfam" id="PF02706"/>
    </source>
</evidence>
<dbReference type="InterPro" id="IPR050445">
    <property type="entry name" value="Bact_polysacc_biosynth/exp"/>
</dbReference>
<keyword evidence="4" id="KW-1003">Cell membrane</keyword>
<name>A0A0R1VDC1_9LACO</name>
<dbReference type="PANTHER" id="PTHR32309:SF31">
    <property type="entry name" value="CAPSULAR EXOPOLYSACCHARIDE FAMILY"/>
    <property type="match status" value="1"/>
</dbReference>
<keyword evidence="6 9" id="KW-1133">Transmembrane helix</keyword>
<evidence type="ECO:0000313" key="11">
    <source>
        <dbReference type="EMBL" id="KRM03237.1"/>
    </source>
</evidence>
<comment type="caution">
    <text evidence="11">The sequence shown here is derived from an EMBL/GenBank/DDBJ whole genome shotgun (WGS) entry which is preliminary data.</text>
</comment>
<keyword evidence="5 9" id="KW-0812">Transmembrane</keyword>
<dbReference type="RefSeq" id="WP_056936831.1">
    <property type="nucleotide sequence ID" value="NZ_AZFN01000004.1"/>
</dbReference>
<comment type="similarity">
    <text evidence="2">Belongs to the CpsC/CapA family.</text>
</comment>